<proteinExistence type="inferred from homology"/>
<comment type="pathway">
    <text evidence="2 7">Isoprenoid biosynthesis; isopentenyl diphosphate biosynthesis via DXP pathway; isopentenyl diphosphate from 1-deoxy-D-xylulose 5-phosphate: step 2/6.</text>
</comment>
<dbReference type="Pfam" id="PF01128">
    <property type="entry name" value="IspD"/>
    <property type="match status" value="1"/>
</dbReference>
<feature type="site" description="Transition state stabilizer" evidence="7">
    <location>
        <position position="16"/>
    </location>
</feature>
<name>A0AA42IYH4_9FIRM</name>
<evidence type="ECO:0000256" key="5">
    <source>
        <dbReference type="ARBA" id="ARBA00022695"/>
    </source>
</evidence>
<feature type="site" description="Transition state stabilizer" evidence="7">
    <location>
        <position position="23"/>
    </location>
</feature>
<keyword evidence="4 7" id="KW-0808">Transferase</keyword>
<evidence type="ECO:0000256" key="1">
    <source>
        <dbReference type="ARBA" id="ARBA00001282"/>
    </source>
</evidence>
<dbReference type="RefSeq" id="WP_271010768.1">
    <property type="nucleotide sequence ID" value="NZ_JAQIFT010000006.1"/>
</dbReference>
<dbReference type="GO" id="GO:0050518">
    <property type="term" value="F:2-C-methyl-D-erythritol 4-phosphate cytidylyltransferase activity"/>
    <property type="evidence" value="ECO:0007669"/>
    <property type="project" value="UniProtKB-UniRule"/>
</dbReference>
<comment type="similarity">
    <text evidence="3 7">Belongs to the IspD/TarI cytidylyltransferase family. IspD subfamily.</text>
</comment>
<keyword evidence="9" id="KW-1185">Reference proteome</keyword>
<dbReference type="EC" id="2.7.7.60" evidence="7"/>
<keyword evidence="6 7" id="KW-0414">Isoprene biosynthesis</keyword>
<dbReference type="InterPro" id="IPR050088">
    <property type="entry name" value="IspD/TarI_cytidylyltransf_bact"/>
</dbReference>
<evidence type="ECO:0000313" key="9">
    <source>
        <dbReference type="Proteomes" id="UP001169242"/>
    </source>
</evidence>
<feature type="site" description="Positions MEP for the nucleophilic attack" evidence="7">
    <location>
        <position position="212"/>
    </location>
</feature>
<dbReference type="PROSITE" id="PS01295">
    <property type="entry name" value="ISPD"/>
    <property type="match status" value="1"/>
</dbReference>
<dbReference type="PANTHER" id="PTHR32125:SF4">
    <property type="entry name" value="2-C-METHYL-D-ERYTHRITOL 4-PHOSPHATE CYTIDYLYLTRANSFERASE, CHLOROPLASTIC"/>
    <property type="match status" value="1"/>
</dbReference>
<organism evidence="8 9">
    <name type="scientific">Holtiella tumoricola</name>
    <dbReference type="NCBI Taxonomy" id="3018743"/>
    <lineage>
        <taxon>Bacteria</taxon>
        <taxon>Bacillati</taxon>
        <taxon>Bacillota</taxon>
        <taxon>Clostridia</taxon>
        <taxon>Lachnospirales</taxon>
        <taxon>Cellulosilyticaceae</taxon>
        <taxon>Holtiella</taxon>
    </lineage>
</organism>
<feature type="site" description="Positions MEP for the nucleophilic attack" evidence="7">
    <location>
        <position position="156"/>
    </location>
</feature>
<keyword evidence="5 7" id="KW-0548">Nucleotidyltransferase</keyword>
<dbReference type="InterPro" id="IPR029044">
    <property type="entry name" value="Nucleotide-diphossugar_trans"/>
</dbReference>
<protein>
    <recommendedName>
        <fullName evidence="7">2-C-methyl-D-erythritol 4-phosphate cytidylyltransferase</fullName>
        <ecNumber evidence="7">2.7.7.60</ecNumber>
    </recommendedName>
    <alternativeName>
        <fullName evidence="7">4-diphosphocytidyl-2C-methyl-D-erythritol synthase</fullName>
    </alternativeName>
    <alternativeName>
        <fullName evidence="7">MEP cytidylyltransferase</fullName>
        <shortName evidence="7">MCT</shortName>
    </alternativeName>
</protein>
<evidence type="ECO:0000256" key="3">
    <source>
        <dbReference type="ARBA" id="ARBA00009789"/>
    </source>
</evidence>
<dbReference type="InterPro" id="IPR018294">
    <property type="entry name" value="ISPD_synthase_CS"/>
</dbReference>
<comment type="caution">
    <text evidence="8">The sequence shown here is derived from an EMBL/GenBank/DDBJ whole genome shotgun (WGS) entry which is preliminary data.</text>
</comment>
<gene>
    <name evidence="7 8" type="primary">ispD</name>
    <name evidence="8" type="ORF">PBV87_00655</name>
</gene>
<reference evidence="8" key="1">
    <citation type="journal article" date="2023" name="Int. J. Syst. Evol. Microbiol.">
        <title>&lt;i&gt;Holtiella tumoricola&lt;/i&gt; gen. nov. sp. nov., isolated from a human clinical sample.</title>
        <authorList>
            <person name="Allen-Vercoe E."/>
            <person name="Daigneault M.C."/>
            <person name="Vancuren S.J."/>
            <person name="Cochrane K."/>
            <person name="O'Neal L.L."/>
            <person name="Sankaranarayanan K."/>
            <person name="Lawson P.A."/>
        </authorList>
    </citation>
    <scope>NUCLEOTIDE SEQUENCE</scope>
    <source>
        <strain evidence="8">CC70A</strain>
    </source>
</reference>
<dbReference type="EMBL" id="JAQIFT010000006">
    <property type="protein sequence ID" value="MDA3730024.1"/>
    <property type="molecule type" value="Genomic_DNA"/>
</dbReference>
<dbReference type="HAMAP" id="MF_00108">
    <property type="entry name" value="IspD"/>
    <property type="match status" value="1"/>
</dbReference>
<dbReference type="AlphaFoldDB" id="A0AA42IYH4"/>
<comment type="function">
    <text evidence="7">Catalyzes the formation of 4-diphosphocytidyl-2-C-methyl-D-erythritol from CTP and 2-C-methyl-D-erythritol 4-phosphate (MEP).</text>
</comment>
<dbReference type="GO" id="GO:0019288">
    <property type="term" value="P:isopentenyl diphosphate biosynthetic process, methylerythritol 4-phosphate pathway"/>
    <property type="evidence" value="ECO:0007669"/>
    <property type="project" value="UniProtKB-UniRule"/>
</dbReference>
<comment type="catalytic activity">
    <reaction evidence="1 7">
        <text>2-C-methyl-D-erythritol 4-phosphate + CTP + H(+) = 4-CDP-2-C-methyl-D-erythritol + diphosphate</text>
        <dbReference type="Rhea" id="RHEA:13429"/>
        <dbReference type="ChEBI" id="CHEBI:15378"/>
        <dbReference type="ChEBI" id="CHEBI:33019"/>
        <dbReference type="ChEBI" id="CHEBI:37563"/>
        <dbReference type="ChEBI" id="CHEBI:57823"/>
        <dbReference type="ChEBI" id="CHEBI:58262"/>
        <dbReference type="EC" id="2.7.7.60"/>
    </reaction>
</comment>
<evidence type="ECO:0000256" key="2">
    <source>
        <dbReference type="ARBA" id="ARBA00004787"/>
    </source>
</evidence>
<evidence type="ECO:0000256" key="6">
    <source>
        <dbReference type="ARBA" id="ARBA00023229"/>
    </source>
</evidence>
<dbReference type="NCBIfam" id="NF001183">
    <property type="entry name" value="PRK00155.1-3"/>
    <property type="match status" value="1"/>
</dbReference>
<accession>A0AA42IYH4</accession>
<dbReference type="FunFam" id="3.90.550.10:FF:000003">
    <property type="entry name" value="2-C-methyl-D-erythritol 4-phosphate cytidylyltransferase"/>
    <property type="match status" value="1"/>
</dbReference>
<dbReference type="CDD" id="cd02516">
    <property type="entry name" value="CDP-ME_synthetase"/>
    <property type="match status" value="1"/>
</dbReference>
<dbReference type="PANTHER" id="PTHR32125">
    <property type="entry name" value="2-C-METHYL-D-ERYTHRITOL 4-PHOSPHATE CYTIDYLYLTRANSFERASE, CHLOROPLASTIC"/>
    <property type="match status" value="1"/>
</dbReference>
<dbReference type="InterPro" id="IPR034683">
    <property type="entry name" value="IspD/TarI"/>
</dbReference>
<evidence type="ECO:0000256" key="7">
    <source>
        <dbReference type="HAMAP-Rule" id="MF_00108"/>
    </source>
</evidence>
<sequence>MNKIAAVIVAGGSGSRMGTKVKKQYLKLKGKEILTHTVERFSTIAQIEEIIVVTGEEDIEYVTTLLRDTYKIKKVKAVVAGGKERQDSCWNGISNVSEEIDYIMVHDGARPLISEAVINASIEKVKECRACIVAVPVKDTIKQADQEGKIINTPRRETLWAVQTPQVFEKGLLINAYQEAYEKALQVTDDSMIVEAFGEAVHIVQGEYTNIKITTPEDLLLAERLI</sequence>
<dbReference type="NCBIfam" id="TIGR00453">
    <property type="entry name" value="ispD"/>
    <property type="match status" value="1"/>
</dbReference>
<dbReference type="SUPFAM" id="SSF53448">
    <property type="entry name" value="Nucleotide-diphospho-sugar transferases"/>
    <property type="match status" value="1"/>
</dbReference>
<evidence type="ECO:0000256" key="4">
    <source>
        <dbReference type="ARBA" id="ARBA00022679"/>
    </source>
</evidence>
<evidence type="ECO:0000313" key="8">
    <source>
        <dbReference type="EMBL" id="MDA3730024.1"/>
    </source>
</evidence>
<dbReference type="Proteomes" id="UP001169242">
    <property type="component" value="Unassembled WGS sequence"/>
</dbReference>
<dbReference type="InterPro" id="IPR001228">
    <property type="entry name" value="IspD"/>
</dbReference>
<dbReference type="Gene3D" id="3.90.550.10">
    <property type="entry name" value="Spore Coat Polysaccharide Biosynthesis Protein SpsA, Chain A"/>
    <property type="match status" value="1"/>
</dbReference>